<dbReference type="NCBIfam" id="TIGR01488">
    <property type="entry name" value="HAD-SF-IB"/>
    <property type="match status" value="1"/>
</dbReference>
<dbReference type="HOGENOM" id="CLU_052657_2_1_6"/>
<accession>A0A0E2Z6E5</accession>
<proteinExistence type="predicted"/>
<dbReference type="GO" id="GO:0000287">
    <property type="term" value="F:magnesium ion binding"/>
    <property type="evidence" value="ECO:0007669"/>
    <property type="project" value="TreeGrafter"/>
</dbReference>
<dbReference type="GO" id="GO:0005737">
    <property type="term" value="C:cytoplasm"/>
    <property type="evidence" value="ECO:0007669"/>
    <property type="project" value="TreeGrafter"/>
</dbReference>
<dbReference type="GO" id="GO:0006564">
    <property type="term" value="P:L-serine biosynthetic process"/>
    <property type="evidence" value="ECO:0007669"/>
    <property type="project" value="TreeGrafter"/>
</dbReference>
<dbReference type="PANTHER" id="PTHR43344:SF14">
    <property type="entry name" value="HAD-IB FAMILY HYDROLASE"/>
    <property type="match status" value="1"/>
</dbReference>
<dbReference type="SUPFAM" id="SSF56784">
    <property type="entry name" value="HAD-like"/>
    <property type="match status" value="1"/>
</dbReference>
<dbReference type="Proteomes" id="UP000028839">
    <property type="component" value="Unassembled WGS sequence"/>
</dbReference>
<dbReference type="Gene3D" id="1.20.1440.100">
    <property type="entry name" value="SG protein - dephosphorylation function"/>
    <property type="match status" value="1"/>
</dbReference>
<dbReference type="EMBL" id="JPGN01000062">
    <property type="protein sequence ID" value="KFI19125.1"/>
    <property type="molecule type" value="Genomic_DNA"/>
</dbReference>
<dbReference type="NCBIfam" id="TIGR01490">
    <property type="entry name" value="HAD-SF-IB-hyp1"/>
    <property type="match status" value="1"/>
</dbReference>
<dbReference type="Gene3D" id="3.40.50.1000">
    <property type="entry name" value="HAD superfamily/HAD-like"/>
    <property type="match status" value="1"/>
</dbReference>
<dbReference type="AlphaFoldDB" id="A0A0E2Z6E5"/>
<dbReference type="InterPro" id="IPR006385">
    <property type="entry name" value="HAD_hydro_SerB1"/>
</dbReference>
<dbReference type="OrthoDB" id="9784466at2"/>
<dbReference type="InterPro" id="IPR023214">
    <property type="entry name" value="HAD_sf"/>
</dbReference>
<dbReference type="GO" id="GO:0036424">
    <property type="term" value="F:L-phosphoserine phosphatase activity"/>
    <property type="evidence" value="ECO:0007669"/>
    <property type="project" value="TreeGrafter"/>
</dbReference>
<comment type="caution">
    <text evidence="1">The sequence shown here is derived from an EMBL/GenBank/DDBJ whole genome shotgun (WGS) entry which is preliminary data.</text>
</comment>
<dbReference type="PANTHER" id="PTHR43344">
    <property type="entry name" value="PHOSPHOSERINE PHOSPHATASE"/>
    <property type="match status" value="1"/>
</dbReference>
<evidence type="ECO:0000313" key="2">
    <source>
        <dbReference type="Proteomes" id="UP000028839"/>
    </source>
</evidence>
<dbReference type="Pfam" id="PF12710">
    <property type="entry name" value="HAD"/>
    <property type="match status" value="1"/>
</dbReference>
<sequence length="209" mass="24050">MKTDRNLPVVAAFDFDGTLTYGDSLLLFLRAVVGTRRFTRNMVDLAPILLAYKGGRLSNDEAKQRVLMRFLAGQELAGLEQIGRHFIQSTLPYLLRRRALQRLAWHQRQNHRCILISASLDLYLKPWAESMAFTEVLCSGLELTPTGLVTGRLSGKNCYGEEKLRRLAALLGERRRYRLYAYGDSRGDQALLDYADYPYYRRFPVERLP</sequence>
<evidence type="ECO:0000313" key="1">
    <source>
        <dbReference type="EMBL" id="KFI19125.1"/>
    </source>
</evidence>
<dbReference type="InterPro" id="IPR050582">
    <property type="entry name" value="HAD-like_SerB"/>
</dbReference>
<organism evidence="1 2">
    <name type="scientific">Nitrosococcus oceani C-27</name>
    <dbReference type="NCBI Taxonomy" id="314279"/>
    <lineage>
        <taxon>Bacteria</taxon>
        <taxon>Pseudomonadati</taxon>
        <taxon>Pseudomonadota</taxon>
        <taxon>Gammaproteobacteria</taxon>
        <taxon>Chromatiales</taxon>
        <taxon>Chromatiaceae</taxon>
        <taxon>Nitrosococcus</taxon>
    </lineage>
</organism>
<gene>
    <name evidence="1" type="ORF">IB75_10395</name>
</gene>
<protein>
    <submittedName>
        <fullName evidence="1">Haloacid dehalogenase</fullName>
    </submittedName>
</protein>
<name>A0A0E2Z6E5_9GAMM</name>
<reference evidence="1 2" key="1">
    <citation type="submission" date="2014-07" db="EMBL/GenBank/DDBJ databases">
        <title>Comparative analysis of Nitrosococcus oceani genome inventories of strains from Pacific and Atlantic gyres.</title>
        <authorList>
            <person name="Lim C.K."/>
            <person name="Wang L."/>
            <person name="Sayavedra-Soto L.A."/>
            <person name="Klotz M.G."/>
        </authorList>
    </citation>
    <scope>NUCLEOTIDE SEQUENCE [LARGE SCALE GENOMIC DNA]</scope>
    <source>
        <strain evidence="1 2">C-27</strain>
    </source>
</reference>
<dbReference type="InterPro" id="IPR036412">
    <property type="entry name" value="HAD-like_sf"/>
</dbReference>